<dbReference type="PANTHER" id="PTHR42736:SF1">
    <property type="entry name" value="PROTEIN-GLUTAMINE GAMMA-GLUTAMYLTRANSFERASE"/>
    <property type="match status" value="1"/>
</dbReference>
<dbReference type="PANTHER" id="PTHR42736">
    <property type="entry name" value="PROTEIN-GLUTAMINE GAMMA-GLUTAMYLTRANSFERASE"/>
    <property type="match status" value="1"/>
</dbReference>
<evidence type="ECO:0000259" key="2">
    <source>
        <dbReference type="SMART" id="SM00460"/>
    </source>
</evidence>
<keyword evidence="1" id="KW-0812">Transmembrane</keyword>
<keyword evidence="1" id="KW-1133">Transmembrane helix</keyword>
<feature type="transmembrane region" description="Helical" evidence="1">
    <location>
        <begin position="596"/>
        <end position="618"/>
    </location>
</feature>
<dbReference type="SUPFAM" id="SSF54001">
    <property type="entry name" value="Cysteine proteinases"/>
    <property type="match status" value="1"/>
</dbReference>
<dbReference type="eggNOG" id="COG1305">
    <property type="taxonomic scope" value="Bacteria"/>
</dbReference>
<sequence>MFKEDTKEIQLQVFKMIMISLVLAISLIMFFDYEPISTTLGMLFVNLSLLAAYFYTTRMQRPILFTTVFIFYLCLGLYSWRYLENKVVMNGLLGLFIQAGTSTLLFLGCISIVFLEIKDLVQVVKRRIDRWFPPLYILVFGIFIILEVNEQVSVDLKRASLFILSLGLIFVSFYKNDKKPSDTVYYDVTLKGYLRHLTIMLFVILIGLKVVPQLEYLPGAKWLQQYNKSLIGDLPSSVKLDRRPSLSENILFEVQSEEPLYLREIAYSHYDRGVWSIDKSDTRLTKISSNSFLGEYDLFLKITEPYLEKENIPIEGDKSAYIYELNNYRHYLTVNGLTGIYTNDDSVLVAGDINNICFQEGEDRKQVGYTINYVAKNPEIVKIFRYPDGVGNREDWLDWLEVLRGDIRNNTEPLFMSEETYNRLRTKYTQVPEQMAYNLNSFAKELTGEAMSDVQKANTIEAYLRNSGEYTYVYGAPQKDIMADPVYDFIFNQKQGICQDFASGMVLLCRSIGLPTRYVCGYYSEEKDEKGKYIIREKNAHAFVEVYISGYGWMLFDPTPSSSQREEVGNHVAGVGNTGFDGIGVENELLSLGRKLLLPMLLLIPFVVLVRVLSYAYWKKKLLEGLPETAIKRLIEATLKLLSQYDYDILPGETYEQLSRRLLKDQIDITAITKPYEACFYGRKSLTKLEIEEVLRVYEYLRKRKAWKKR</sequence>
<feature type="transmembrane region" description="Helical" evidence="1">
    <location>
        <begin position="128"/>
        <end position="146"/>
    </location>
</feature>
<dbReference type="KEGG" id="cle:Clole_3869"/>
<proteinExistence type="predicted"/>
<feature type="transmembrane region" description="Helical" evidence="1">
    <location>
        <begin position="194"/>
        <end position="211"/>
    </location>
</feature>
<dbReference type="InterPro" id="IPR002931">
    <property type="entry name" value="Transglutaminase-like"/>
</dbReference>
<dbReference type="Gene3D" id="3.10.620.30">
    <property type="match status" value="1"/>
</dbReference>
<feature type="transmembrane region" description="Helical" evidence="1">
    <location>
        <begin position="95"/>
        <end position="116"/>
    </location>
</feature>
<dbReference type="SMART" id="SM00460">
    <property type="entry name" value="TGc"/>
    <property type="match status" value="1"/>
</dbReference>
<evidence type="ECO:0000256" key="1">
    <source>
        <dbReference type="SAM" id="Phobius"/>
    </source>
</evidence>
<dbReference type="InterPro" id="IPR038765">
    <property type="entry name" value="Papain-like_cys_pep_sf"/>
</dbReference>
<reference evidence="3 4" key="1">
    <citation type="journal article" date="2011" name="J. Bacteriol.">
        <title>Complete genome sequence of the cellulose-degrading bacterium Cellulosilyticum lentocellum.</title>
        <authorList>
            <consortium name="US DOE Joint Genome Institute"/>
            <person name="Miller D.A."/>
            <person name="Suen G."/>
            <person name="Bruce D."/>
            <person name="Copeland A."/>
            <person name="Cheng J.F."/>
            <person name="Detter C."/>
            <person name="Goodwin L.A."/>
            <person name="Han C.S."/>
            <person name="Hauser L.J."/>
            <person name="Land M.L."/>
            <person name="Lapidus A."/>
            <person name="Lucas S."/>
            <person name="Meincke L."/>
            <person name="Pitluck S."/>
            <person name="Tapia R."/>
            <person name="Teshima H."/>
            <person name="Woyke T."/>
            <person name="Fox B.G."/>
            <person name="Angert E.R."/>
            <person name="Currie C.R."/>
        </authorList>
    </citation>
    <scope>NUCLEOTIDE SEQUENCE [LARGE SCALE GENOMIC DNA]</scope>
    <source>
        <strain evidence="4">ATCC 49066 / DSM 5427 / NCIMB 11756 / RHM5</strain>
    </source>
</reference>
<feature type="transmembrane region" description="Helical" evidence="1">
    <location>
        <begin position="63"/>
        <end position="83"/>
    </location>
</feature>
<dbReference type="EMBL" id="CP002582">
    <property type="protein sequence ID" value="ADZ85549.1"/>
    <property type="molecule type" value="Genomic_DNA"/>
</dbReference>
<dbReference type="HOGENOM" id="CLU_371200_0_0_9"/>
<organism evidence="3 4">
    <name type="scientific">Cellulosilyticum lentocellum (strain ATCC 49066 / DSM 5427 / NCIMB 11756 / RHM5)</name>
    <name type="common">Clostridium lentocellum</name>
    <dbReference type="NCBI Taxonomy" id="642492"/>
    <lineage>
        <taxon>Bacteria</taxon>
        <taxon>Bacillati</taxon>
        <taxon>Bacillota</taxon>
        <taxon>Clostridia</taxon>
        <taxon>Lachnospirales</taxon>
        <taxon>Cellulosilyticaceae</taxon>
        <taxon>Cellulosilyticum</taxon>
    </lineage>
</organism>
<feature type="transmembrane region" description="Helical" evidence="1">
    <location>
        <begin position="12"/>
        <end position="30"/>
    </location>
</feature>
<dbReference type="Pfam" id="PF01841">
    <property type="entry name" value="Transglut_core"/>
    <property type="match status" value="1"/>
</dbReference>
<accession>F2JJF4</accession>
<dbReference type="RefSeq" id="WP_013658823.1">
    <property type="nucleotide sequence ID" value="NC_015275.1"/>
</dbReference>
<gene>
    <name evidence="3" type="ordered locus">Clole_3869</name>
</gene>
<feature type="domain" description="Transglutaminase-like" evidence="2">
    <location>
        <begin position="490"/>
        <end position="560"/>
    </location>
</feature>
<dbReference type="AlphaFoldDB" id="F2JJF4"/>
<dbReference type="InterPro" id="IPR052901">
    <property type="entry name" value="Bact_TGase-like"/>
</dbReference>
<dbReference type="Proteomes" id="UP000008467">
    <property type="component" value="Chromosome"/>
</dbReference>
<keyword evidence="1" id="KW-0472">Membrane</keyword>
<protein>
    <submittedName>
        <fullName evidence="3">Transglutaminase domain-containing protein</fullName>
    </submittedName>
</protein>
<feature type="transmembrane region" description="Helical" evidence="1">
    <location>
        <begin position="158"/>
        <end position="174"/>
    </location>
</feature>
<name>F2JJF4_CELLD</name>
<feature type="transmembrane region" description="Helical" evidence="1">
    <location>
        <begin position="36"/>
        <end position="56"/>
    </location>
</feature>
<evidence type="ECO:0000313" key="3">
    <source>
        <dbReference type="EMBL" id="ADZ85549.1"/>
    </source>
</evidence>
<dbReference type="STRING" id="642492.Clole_3869"/>
<evidence type="ECO:0000313" key="4">
    <source>
        <dbReference type="Proteomes" id="UP000008467"/>
    </source>
</evidence>
<keyword evidence="4" id="KW-1185">Reference proteome</keyword>